<sequence>MVVRRTSRAATPRTGSPSTTCCGSPTGWRACGATPSTGPSGWDAYKQWVTDTEKAFEDAGVGGTPTVLVDGTALPGGNALHDAAEFSKALRDAGV</sequence>
<gene>
    <name evidence="2" type="ORF">AB0A88_23495</name>
</gene>
<accession>A0ABV3CE69</accession>
<feature type="compositionally biased region" description="Polar residues" evidence="1">
    <location>
        <begin position="13"/>
        <end position="23"/>
    </location>
</feature>
<evidence type="ECO:0000256" key="1">
    <source>
        <dbReference type="SAM" id="MobiDB-lite"/>
    </source>
</evidence>
<reference evidence="2 3" key="1">
    <citation type="submission" date="2024-06" db="EMBL/GenBank/DDBJ databases">
        <title>The Natural Products Discovery Center: Release of the First 8490 Sequenced Strains for Exploring Actinobacteria Biosynthetic Diversity.</title>
        <authorList>
            <person name="Kalkreuter E."/>
            <person name="Kautsar S.A."/>
            <person name="Yang D."/>
            <person name="Bader C.D."/>
            <person name="Teijaro C.N."/>
            <person name="Fluegel L."/>
            <person name="Davis C.M."/>
            <person name="Simpson J.R."/>
            <person name="Lauterbach L."/>
            <person name="Steele A.D."/>
            <person name="Gui C."/>
            <person name="Meng S."/>
            <person name="Li G."/>
            <person name="Viehrig K."/>
            <person name="Ye F."/>
            <person name="Su P."/>
            <person name="Kiefer A.F."/>
            <person name="Nichols A."/>
            <person name="Cepeda A.J."/>
            <person name="Yan W."/>
            <person name="Fan B."/>
            <person name="Jiang Y."/>
            <person name="Adhikari A."/>
            <person name="Zheng C.-J."/>
            <person name="Schuster L."/>
            <person name="Cowan T.M."/>
            <person name="Smanski M.J."/>
            <person name="Chevrette M.G."/>
            <person name="De Carvalho L.P.S."/>
            <person name="Shen B."/>
        </authorList>
    </citation>
    <scope>NUCLEOTIDE SEQUENCE [LARGE SCALE GENOMIC DNA]</scope>
    <source>
        <strain evidence="2 3">NPDC045974</strain>
    </source>
</reference>
<comment type="caution">
    <text evidence="2">The sequence shown here is derived from an EMBL/GenBank/DDBJ whole genome shotgun (WGS) entry which is preliminary data.</text>
</comment>
<protein>
    <recommendedName>
        <fullName evidence="4">Thioredoxin-like fold domain-containing protein</fullName>
    </recommendedName>
</protein>
<dbReference type="Gene3D" id="3.40.30.10">
    <property type="entry name" value="Glutaredoxin"/>
    <property type="match status" value="1"/>
</dbReference>
<evidence type="ECO:0000313" key="2">
    <source>
        <dbReference type="EMBL" id="MEU7073092.1"/>
    </source>
</evidence>
<organism evidence="2 3">
    <name type="scientific">Streptomyces narbonensis</name>
    <dbReference type="NCBI Taxonomy" id="67333"/>
    <lineage>
        <taxon>Bacteria</taxon>
        <taxon>Bacillati</taxon>
        <taxon>Actinomycetota</taxon>
        <taxon>Actinomycetes</taxon>
        <taxon>Kitasatosporales</taxon>
        <taxon>Streptomycetaceae</taxon>
        <taxon>Streptomyces</taxon>
    </lineage>
</organism>
<dbReference type="RefSeq" id="WP_358476638.1">
    <property type="nucleotide sequence ID" value="NZ_JBEZAE010000016.1"/>
</dbReference>
<proteinExistence type="predicted"/>
<feature type="region of interest" description="Disordered" evidence="1">
    <location>
        <begin position="1"/>
        <end position="27"/>
    </location>
</feature>
<dbReference type="Proteomes" id="UP001551329">
    <property type="component" value="Unassembled WGS sequence"/>
</dbReference>
<evidence type="ECO:0008006" key="4">
    <source>
        <dbReference type="Google" id="ProtNLM"/>
    </source>
</evidence>
<name>A0ABV3CE69_9ACTN</name>
<keyword evidence="3" id="KW-1185">Reference proteome</keyword>
<evidence type="ECO:0000313" key="3">
    <source>
        <dbReference type="Proteomes" id="UP001551329"/>
    </source>
</evidence>
<dbReference type="EMBL" id="JBEZAE010000016">
    <property type="protein sequence ID" value="MEU7073092.1"/>
    <property type="molecule type" value="Genomic_DNA"/>
</dbReference>